<dbReference type="InterPro" id="IPR000192">
    <property type="entry name" value="Aminotrans_V_dom"/>
</dbReference>
<dbReference type="InterPro" id="IPR024169">
    <property type="entry name" value="SP_NH2Trfase/AEP_transaminase"/>
</dbReference>
<dbReference type="Proteomes" id="UP001235840">
    <property type="component" value="Unassembled WGS sequence"/>
</dbReference>
<keyword evidence="2 7" id="KW-0032">Aminotransferase</keyword>
<protein>
    <recommendedName>
        <fullName evidence="7">2-aminoethylphosphonate--pyruvate transaminase</fullName>
        <ecNumber evidence="7">2.6.1.37</ecNumber>
    </recommendedName>
    <alternativeName>
        <fullName evidence="7">2-aminoethylphosphonate aminotransferase</fullName>
    </alternativeName>
    <alternativeName>
        <fullName evidence="7">AEP transaminase</fullName>
        <shortName evidence="7">AEPT</shortName>
    </alternativeName>
</protein>
<organism evidence="9 10">
    <name type="scientific">Caldalkalibacillus horti</name>
    <dbReference type="NCBI Taxonomy" id="77523"/>
    <lineage>
        <taxon>Bacteria</taxon>
        <taxon>Bacillati</taxon>
        <taxon>Bacillota</taxon>
        <taxon>Bacilli</taxon>
        <taxon>Bacillales</taxon>
        <taxon>Bacillaceae</taxon>
        <taxon>Caldalkalibacillus</taxon>
    </lineage>
</organism>
<comment type="cofactor">
    <cofactor evidence="1 7">
        <name>pyridoxal 5'-phosphate</name>
        <dbReference type="ChEBI" id="CHEBI:597326"/>
    </cofactor>
</comment>
<dbReference type="EMBL" id="JAUSTY010000008">
    <property type="protein sequence ID" value="MDQ0166406.1"/>
    <property type="molecule type" value="Genomic_DNA"/>
</dbReference>
<dbReference type="PIRSF" id="PIRSF000524">
    <property type="entry name" value="SPT"/>
    <property type="match status" value="1"/>
</dbReference>
<evidence type="ECO:0000256" key="6">
    <source>
        <dbReference type="ARBA" id="ARBA00049460"/>
    </source>
</evidence>
<dbReference type="HAMAP" id="MF_01376">
    <property type="entry name" value="PhnW_aminotrans_5"/>
    <property type="match status" value="1"/>
</dbReference>
<evidence type="ECO:0000313" key="10">
    <source>
        <dbReference type="Proteomes" id="UP001235840"/>
    </source>
</evidence>
<dbReference type="Gene3D" id="3.40.640.10">
    <property type="entry name" value="Type I PLP-dependent aspartate aminotransferase-like (Major domain)"/>
    <property type="match status" value="1"/>
</dbReference>
<evidence type="ECO:0000256" key="5">
    <source>
        <dbReference type="ARBA" id="ARBA00023317"/>
    </source>
</evidence>
<evidence type="ECO:0000256" key="3">
    <source>
        <dbReference type="ARBA" id="ARBA00022679"/>
    </source>
</evidence>
<evidence type="ECO:0000256" key="2">
    <source>
        <dbReference type="ARBA" id="ARBA00022576"/>
    </source>
</evidence>
<dbReference type="InterPro" id="IPR015424">
    <property type="entry name" value="PyrdxlP-dep_Trfase"/>
</dbReference>
<gene>
    <name evidence="7" type="primary">phnW</name>
    <name evidence="9" type="ORF">J2S11_002310</name>
</gene>
<feature type="modified residue" description="N6-(pyridoxal phosphate)lysine" evidence="7">
    <location>
        <position position="195"/>
    </location>
</feature>
<dbReference type="InterPro" id="IPR015421">
    <property type="entry name" value="PyrdxlP-dep_Trfase_major"/>
</dbReference>
<keyword evidence="3 7" id="KW-0808">Transferase</keyword>
<dbReference type="InterPro" id="IPR015422">
    <property type="entry name" value="PyrdxlP-dep_Trfase_small"/>
</dbReference>
<dbReference type="InterPro" id="IPR012703">
    <property type="entry name" value="NH2EtPonate_pyrv_transaminase"/>
</dbReference>
<evidence type="ECO:0000256" key="4">
    <source>
        <dbReference type="ARBA" id="ARBA00022898"/>
    </source>
</evidence>
<keyword evidence="4 7" id="KW-0663">Pyridoxal phosphate</keyword>
<comment type="subunit">
    <text evidence="7">Homodimer.</text>
</comment>
<dbReference type="PANTHER" id="PTHR42778:SF1">
    <property type="entry name" value="2-AMINOETHYLPHOSPHONATE--PYRUVATE TRANSAMINASE"/>
    <property type="match status" value="1"/>
</dbReference>
<keyword evidence="5 7" id="KW-0670">Pyruvate</keyword>
<reference evidence="9 10" key="1">
    <citation type="submission" date="2023-07" db="EMBL/GenBank/DDBJ databases">
        <title>Genomic Encyclopedia of Type Strains, Phase IV (KMG-IV): sequencing the most valuable type-strain genomes for metagenomic binning, comparative biology and taxonomic classification.</title>
        <authorList>
            <person name="Goeker M."/>
        </authorList>
    </citation>
    <scope>NUCLEOTIDE SEQUENCE [LARGE SCALE GENOMIC DNA]</scope>
    <source>
        <strain evidence="9 10">DSM 12751</strain>
    </source>
</reference>
<comment type="similarity">
    <text evidence="7">Belongs to the class-V pyridoxal-phosphate-dependent aminotransferase family. PhnW subfamily.</text>
</comment>
<accession>A0ABT9VZI5</accession>
<dbReference type="PANTHER" id="PTHR42778">
    <property type="entry name" value="2-AMINOETHYLPHOSPHONATE--PYRUVATE TRANSAMINASE"/>
    <property type="match status" value="1"/>
</dbReference>
<evidence type="ECO:0000259" key="8">
    <source>
        <dbReference type="Pfam" id="PF00266"/>
    </source>
</evidence>
<dbReference type="EC" id="2.6.1.37" evidence="7"/>
<evidence type="ECO:0000256" key="7">
    <source>
        <dbReference type="HAMAP-Rule" id="MF_01376"/>
    </source>
</evidence>
<comment type="catalytic activity">
    <reaction evidence="6 7">
        <text>(2-aminoethyl)phosphonate + pyruvate = phosphonoacetaldehyde + L-alanine</text>
        <dbReference type="Rhea" id="RHEA:17021"/>
        <dbReference type="ChEBI" id="CHEBI:15361"/>
        <dbReference type="ChEBI" id="CHEBI:57418"/>
        <dbReference type="ChEBI" id="CHEBI:57972"/>
        <dbReference type="ChEBI" id="CHEBI:58383"/>
        <dbReference type="EC" id="2.6.1.37"/>
    </reaction>
</comment>
<evidence type="ECO:0000256" key="1">
    <source>
        <dbReference type="ARBA" id="ARBA00001933"/>
    </source>
</evidence>
<dbReference type="NCBIfam" id="NF010006">
    <property type="entry name" value="PRK13479.1"/>
    <property type="match status" value="1"/>
</dbReference>
<comment type="function">
    <text evidence="7">Involved in phosphonate degradation.</text>
</comment>
<dbReference type="GO" id="GO:0047304">
    <property type="term" value="F:2-aminoethylphosphonate-pyruvate transaminase activity"/>
    <property type="evidence" value="ECO:0007669"/>
    <property type="project" value="UniProtKB-EC"/>
</dbReference>
<dbReference type="SUPFAM" id="SSF53383">
    <property type="entry name" value="PLP-dependent transferases"/>
    <property type="match status" value="1"/>
</dbReference>
<evidence type="ECO:0000313" key="9">
    <source>
        <dbReference type="EMBL" id="MDQ0166406.1"/>
    </source>
</evidence>
<dbReference type="NCBIfam" id="TIGR03301">
    <property type="entry name" value="PhnW-AepZ"/>
    <property type="match status" value="1"/>
</dbReference>
<comment type="caution">
    <text evidence="9">The sequence shown here is derived from an EMBL/GenBank/DDBJ whole genome shotgun (WGS) entry which is preliminary data.</text>
</comment>
<dbReference type="Gene3D" id="3.90.1150.10">
    <property type="entry name" value="Aspartate Aminotransferase, domain 1"/>
    <property type="match status" value="1"/>
</dbReference>
<sequence>MKSITRNILLNPGPATTTDSVKLAQVVPDICPREAPFGHLMKSVSIELTNLVSDPEHYTTVLFGGSGTAAVEAILSSVVGQDTVLIVQNGAYGKRMCEIAQVYDLDVEEFKSPCDAPIDLHALETLIQLSPRKISHLAIVHHETTVGLLNDIQSIGDMCKSYNIDLIVDAMSSYGAVPIDMEKMNISYLAASSNKNLQGMAGISFVIADQSKLDSLKNNQPRNYYLNLYAQHDYFSKTQQMRFTPPVQTFYALKRAIEELREEGLEARYARYAKSWETLIQGISRLGLKHLVEAEHHSKLVTAILEPDCAAYSFKEMHDYFYSKGFTIYPGKWEQLNTFRIANIGDITYRDIEEFLRWMERYLQHINYIHREENSS</sequence>
<dbReference type="Pfam" id="PF00266">
    <property type="entry name" value="Aminotran_5"/>
    <property type="match status" value="1"/>
</dbReference>
<name>A0ABT9VZI5_9BACI</name>
<feature type="domain" description="Aminotransferase class V" evidence="8">
    <location>
        <begin position="59"/>
        <end position="298"/>
    </location>
</feature>
<keyword evidence="10" id="KW-1185">Reference proteome</keyword>
<dbReference type="RefSeq" id="WP_307394581.1">
    <property type="nucleotide sequence ID" value="NZ_BAAADK010000020.1"/>
</dbReference>
<proteinExistence type="inferred from homology"/>